<accession>A0A7I4FAT0</accession>
<dbReference type="SUPFAM" id="SSF51126">
    <property type="entry name" value="Pectin lyase-like"/>
    <property type="match status" value="1"/>
</dbReference>
<reference evidence="1 2" key="2">
    <citation type="journal article" date="2018" name="Plant J.">
        <title>The Physcomitrella patens chromosome-scale assembly reveals moss genome structure and evolution.</title>
        <authorList>
            <person name="Lang D."/>
            <person name="Ullrich K.K."/>
            <person name="Murat F."/>
            <person name="Fuchs J."/>
            <person name="Jenkins J."/>
            <person name="Haas F.B."/>
            <person name="Piednoel M."/>
            <person name="Gundlach H."/>
            <person name="Van Bel M."/>
            <person name="Meyberg R."/>
            <person name="Vives C."/>
            <person name="Morata J."/>
            <person name="Symeonidi A."/>
            <person name="Hiss M."/>
            <person name="Muchero W."/>
            <person name="Kamisugi Y."/>
            <person name="Saleh O."/>
            <person name="Blanc G."/>
            <person name="Decker E.L."/>
            <person name="van Gessel N."/>
            <person name="Grimwood J."/>
            <person name="Hayes R.D."/>
            <person name="Graham S.W."/>
            <person name="Gunter L.E."/>
            <person name="McDaniel S.F."/>
            <person name="Hoernstein S.N.W."/>
            <person name="Larsson A."/>
            <person name="Li F.W."/>
            <person name="Perroud P.F."/>
            <person name="Phillips J."/>
            <person name="Ranjan P."/>
            <person name="Rokshar D.S."/>
            <person name="Rothfels C.J."/>
            <person name="Schneider L."/>
            <person name="Shu S."/>
            <person name="Stevenson D.W."/>
            <person name="Thummler F."/>
            <person name="Tillich M."/>
            <person name="Villarreal Aguilar J.C."/>
            <person name="Widiez T."/>
            <person name="Wong G.K."/>
            <person name="Wymore A."/>
            <person name="Zhang Y."/>
            <person name="Zimmer A.D."/>
            <person name="Quatrano R.S."/>
            <person name="Mayer K.F.X."/>
            <person name="Goodstein D."/>
            <person name="Casacuberta J.M."/>
            <person name="Vandepoele K."/>
            <person name="Reski R."/>
            <person name="Cuming A.C."/>
            <person name="Tuskan G.A."/>
            <person name="Maumus F."/>
            <person name="Salse J."/>
            <person name="Schmutz J."/>
            <person name="Rensing S.A."/>
        </authorList>
    </citation>
    <scope>NUCLEOTIDE SEQUENCE [LARGE SCALE GENOMIC DNA]</scope>
    <source>
        <strain evidence="1 2">cv. Gransden 2004</strain>
    </source>
</reference>
<dbReference type="InterPro" id="IPR006626">
    <property type="entry name" value="PbH1"/>
</dbReference>
<dbReference type="InterPro" id="IPR012334">
    <property type="entry name" value="Pectin_lyas_fold"/>
</dbReference>
<dbReference type="InterPro" id="IPR011050">
    <property type="entry name" value="Pectin_lyase_fold/virulence"/>
</dbReference>
<evidence type="ECO:0000313" key="2">
    <source>
        <dbReference type="Proteomes" id="UP000006727"/>
    </source>
</evidence>
<evidence type="ECO:0000313" key="1">
    <source>
        <dbReference type="EnsemblPlants" id="Pp3c1_12100V3.7"/>
    </source>
</evidence>
<name>A0A7I4FAT0_PHYPA</name>
<dbReference type="Proteomes" id="UP000006727">
    <property type="component" value="Chromosome 1"/>
</dbReference>
<dbReference type="EnsemblPlants" id="Pp3c1_12100V3.7">
    <property type="protein sequence ID" value="Pp3c1_12100V3.7"/>
    <property type="gene ID" value="Pp3c1_12100"/>
</dbReference>
<keyword evidence="2" id="KW-1185">Reference proteome</keyword>
<sequence length="618" mass="68590">MLTQESFLSDTSHKKASRVSDAPGKFCAYKNGDFVVQACGVAPKRKTTVFFFRRNLWSSHHRLSQSIEDIAMRGFHSQNVVLFVSIFVLIAPGYCYRLSDALKSGEGDLRIPRFSVQIGHLHPSRERAERLQASIWHKTKIMAAEEGRLHAKRNGAYSRILYVTDYSADPTGQYDSTRALQTAINEAFKIATRHELLPGIPDLGGVEIHLEGGDYIISYPLQFPSKGGGNLVWKVEIQIHGGTIRATFTFPRDGYLIEAWSAYSVSLRANQTKASLRERKQRSLPLSKEFLAYEDIIIRDLLLDANFRGGGILLVDSIRVTVENVYVTHFESDGILVEGGHETIIRDSFFGQFITTGKDPRESDFTGIGINLISNDNVVSDVVIFSAAYGIAVSGVGNFITGVHAYNKAARLGGVGIYLQLPGYTQTRIVGCHLEGTGIIAEDPLQLEISSSFFSDDANILLRSTKKSHAISYLTIINNMFTGSSRGVPVVQLDESAGRFTAVYDTIVDQNTAYGMNLKATVARATLASSYTWRLNLNERLLFRDFIQNVQYSLYVSSNYFPKHVLRSVKDNTVVVDSDTRVSGTVSVLVDQSSDSLSLRTSVPEDTELTRSRVLFVR</sequence>
<dbReference type="Gramene" id="Pp3c1_12100V3.7">
    <property type="protein sequence ID" value="Pp3c1_12100V3.7"/>
    <property type="gene ID" value="Pp3c1_12100"/>
</dbReference>
<dbReference type="AlphaFoldDB" id="A0A7I4FAT0"/>
<dbReference type="Gene3D" id="2.160.20.10">
    <property type="entry name" value="Single-stranded right-handed beta-helix, Pectin lyase-like"/>
    <property type="match status" value="1"/>
</dbReference>
<reference evidence="1 2" key="1">
    <citation type="journal article" date="2008" name="Science">
        <title>The Physcomitrella genome reveals evolutionary insights into the conquest of land by plants.</title>
        <authorList>
            <person name="Rensing S."/>
            <person name="Lang D."/>
            <person name="Zimmer A."/>
            <person name="Terry A."/>
            <person name="Salamov A."/>
            <person name="Shapiro H."/>
            <person name="Nishiyama T."/>
            <person name="Perroud P.-F."/>
            <person name="Lindquist E."/>
            <person name="Kamisugi Y."/>
            <person name="Tanahashi T."/>
            <person name="Sakakibara K."/>
            <person name="Fujita T."/>
            <person name="Oishi K."/>
            <person name="Shin-I T."/>
            <person name="Kuroki Y."/>
            <person name="Toyoda A."/>
            <person name="Suzuki Y."/>
            <person name="Hashimoto A."/>
            <person name="Yamaguchi K."/>
            <person name="Sugano A."/>
            <person name="Kohara Y."/>
            <person name="Fujiyama A."/>
            <person name="Anterola A."/>
            <person name="Aoki S."/>
            <person name="Ashton N."/>
            <person name="Barbazuk W.B."/>
            <person name="Barker E."/>
            <person name="Bennetzen J."/>
            <person name="Bezanilla M."/>
            <person name="Blankenship R."/>
            <person name="Cho S.H."/>
            <person name="Dutcher S."/>
            <person name="Estelle M."/>
            <person name="Fawcett J.A."/>
            <person name="Gundlach H."/>
            <person name="Hanada K."/>
            <person name="Heyl A."/>
            <person name="Hicks K.A."/>
            <person name="Hugh J."/>
            <person name="Lohr M."/>
            <person name="Mayer K."/>
            <person name="Melkozernov A."/>
            <person name="Murata T."/>
            <person name="Nelson D."/>
            <person name="Pils B."/>
            <person name="Prigge M."/>
            <person name="Reiss B."/>
            <person name="Renner T."/>
            <person name="Rombauts S."/>
            <person name="Rushton P."/>
            <person name="Sanderfoot A."/>
            <person name="Schween G."/>
            <person name="Shiu S.-H."/>
            <person name="Stueber K."/>
            <person name="Theodoulou F.L."/>
            <person name="Tu H."/>
            <person name="Van de Peer Y."/>
            <person name="Verrier P.J."/>
            <person name="Waters E."/>
            <person name="Wood A."/>
            <person name="Yang L."/>
            <person name="Cove D."/>
            <person name="Cuming A."/>
            <person name="Hasebe M."/>
            <person name="Lucas S."/>
            <person name="Mishler D.B."/>
            <person name="Reski R."/>
            <person name="Grigoriev I."/>
            <person name="Quatrano R.S."/>
            <person name="Boore J.L."/>
        </authorList>
    </citation>
    <scope>NUCLEOTIDE SEQUENCE [LARGE SCALE GENOMIC DNA]</scope>
    <source>
        <strain evidence="1 2">cv. Gransden 2004</strain>
    </source>
</reference>
<gene>
    <name evidence="1" type="primary">LOC112283582</name>
</gene>
<dbReference type="FunCoup" id="A0A7I4FAT0">
    <property type="interactions" value="210"/>
</dbReference>
<organism evidence="1 2">
    <name type="scientific">Physcomitrium patens</name>
    <name type="common">Spreading-leaved earth moss</name>
    <name type="synonym">Physcomitrella patens</name>
    <dbReference type="NCBI Taxonomy" id="3218"/>
    <lineage>
        <taxon>Eukaryota</taxon>
        <taxon>Viridiplantae</taxon>
        <taxon>Streptophyta</taxon>
        <taxon>Embryophyta</taxon>
        <taxon>Bryophyta</taxon>
        <taxon>Bryophytina</taxon>
        <taxon>Bryopsida</taxon>
        <taxon>Funariidae</taxon>
        <taxon>Funariales</taxon>
        <taxon>Funariaceae</taxon>
        <taxon>Physcomitrium</taxon>
    </lineage>
</organism>
<dbReference type="EMBL" id="ABEU02000001">
    <property type="status" value="NOT_ANNOTATED_CDS"/>
    <property type="molecule type" value="Genomic_DNA"/>
</dbReference>
<dbReference type="GO" id="GO:0004650">
    <property type="term" value="F:polygalacturonase activity"/>
    <property type="evidence" value="ECO:0000318"/>
    <property type="project" value="GO_Central"/>
</dbReference>
<protein>
    <submittedName>
        <fullName evidence="1">Uncharacterized protein</fullName>
    </submittedName>
</protein>
<dbReference type="PANTHER" id="PTHR33928:SF2">
    <property type="entry name" value="PECTATE LYASE SUPERFAMILY PROTEIN DOMAIN-CONTAINING PROTEIN-RELATED"/>
    <property type="match status" value="1"/>
</dbReference>
<reference evidence="1" key="3">
    <citation type="submission" date="2020-12" db="UniProtKB">
        <authorList>
            <consortium name="EnsemblPlants"/>
        </authorList>
    </citation>
    <scope>IDENTIFICATION</scope>
</reference>
<dbReference type="PANTHER" id="PTHR33928">
    <property type="entry name" value="POLYGALACTURONASE QRT3"/>
    <property type="match status" value="1"/>
</dbReference>
<dbReference type="InParanoid" id="A0A7I4FAT0"/>
<dbReference type="SMART" id="SM00710">
    <property type="entry name" value="PbH1"/>
    <property type="match status" value="3"/>
</dbReference>
<dbReference type="InterPro" id="IPR039279">
    <property type="entry name" value="QRT3-like"/>
</dbReference>
<proteinExistence type="predicted"/>